<keyword evidence="11" id="KW-1185">Reference proteome</keyword>
<evidence type="ECO:0000313" key="11">
    <source>
        <dbReference type="Proteomes" id="UP001178288"/>
    </source>
</evidence>
<dbReference type="AlphaFoldDB" id="A0AA95MPF6"/>
<feature type="transmembrane region" description="Helical" evidence="8">
    <location>
        <begin position="245"/>
        <end position="270"/>
    </location>
</feature>
<sequence length="365" mass="41005">MTIFVNSLKRIFRNKVQIFFILLFPLAFTTLGFIGQEPTVKVAVIDKDHTEFTADLTRNLKTKAEIRHVKEEEINNDLKTLKVDYVVVIDKGFTDNLIQGKNGGITSYSVKESNFSKPVSAFLEQWLSHARMVSEAVGHNQESFYKEFSNYDQHGAIQLKHKLAVNEGAERTRSVLGYLIISMLYTSLIVGLFIIFNKNNHTLYRTLTAPVKIRTYMLQIVSSFLFVSFIQISFVLLILKYVYKLYLGSAGLSIFVLLLLFSLVSVSFGVAISSISKNTIQACLIGICIVAPLAMLGGAYFPLDFAPDIVKTLSNFTPVSWVIHGIEKLLHGDSLTSLVKEISILLMFSIIFFLLGTFRKADIAK</sequence>
<dbReference type="EMBL" id="CP126114">
    <property type="protein sequence ID" value="WHY87526.1"/>
    <property type="molecule type" value="Genomic_DNA"/>
</dbReference>
<dbReference type="GO" id="GO:0140359">
    <property type="term" value="F:ABC-type transporter activity"/>
    <property type="evidence" value="ECO:0007669"/>
    <property type="project" value="InterPro"/>
</dbReference>
<evidence type="ECO:0000256" key="5">
    <source>
        <dbReference type="ARBA" id="ARBA00022692"/>
    </source>
</evidence>
<evidence type="ECO:0000256" key="7">
    <source>
        <dbReference type="ARBA" id="ARBA00023136"/>
    </source>
</evidence>
<accession>A0AA95MPF6</accession>
<feature type="transmembrane region" description="Helical" evidence="8">
    <location>
        <begin position="338"/>
        <end position="358"/>
    </location>
</feature>
<feature type="transmembrane region" description="Helical" evidence="8">
    <location>
        <begin position="175"/>
        <end position="196"/>
    </location>
</feature>
<dbReference type="InterPro" id="IPR047817">
    <property type="entry name" value="ABC2_TM_bact-type"/>
</dbReference>
<dbReference type="KEGG" id="nnv:QNH39_06675"/>
<keyword evidence="5 8" id="KW-0812">Transmembrane</keyword>
<reference evidence="10" key="1">
    <citation type="submission" date="2023-05" db="EMBL/GenBank/DDBJ databases">
        <title>Comparative genomics of Bacillaceae isolates and their secondary metabolite potential.</title>
        <authorList>
            <person name="Song L."/>
            <person name="Nielsen L.J."/>
            <person name="Mohite O."/>
            <person name="Xu X."/>
            <person name="Weber T."/>
            <person name="Kovacs A.T."/>
        </authorList>
    </citation>
    <scope>NUCLEOTIDE SEQUENCE</scope>
    <source>
        <strain evidence="10">XLM17</strain>
    </source>
</reference>
<evidence type="ECO:0000256" key="8">
    <source>
        <dbReference type="SAM" id="Phobius"/>
    </source>
</evidence>
<protein>
    <submittedName>
        <fullName evidence="10">ABC transporter permease</fullName>
    </submittedName>
</protein>
<gene>
    <name evidence="10" type="ORF">QNH39_06675</name>
</gene>
<organism evidence="10 11">
    <name type="scientific">Neobacillus novalis</name>
    <dbReference type="NCBI Taxonomy" id="220687"/>
    <lineage>
        <taxon>Bacteria</taxon>
        <taxon>Bacillati</taxon>
        <taxon>Bacillota</taxon>
        <taxon>Bacilli</taxon>
        <taxon>Bacillales</taxon>
        <taxon>Bacillaceae</taxon>
        <taxon>Neobacillus</taxon>
    </lineage>
</organism>
<dbReference type="InterPro" id="IPR013525">
    <property type="entry name" value="ABC2_TM"/>
</dbReference>
<dbReference type="PANTHER" id="PTHR30294">
    <property type="entry name" value="MEMBRANE COMPONENT OF ABC TRANSPORTER YHHJ-RELATED"/>
    <property type="match status" value="1"/>
</dbReference>
<evidence type="ECO:0000256" key="1">
    <source>
        <dbReference type="ARBA" id="ARBA00004651"/>
    </source>
</evidence>
<dbReference type="RefSeq" id="WP_066083778.1">
    <property type="nucleotide sequence ID" value="NZ_CP126114.1"/>
</dbReference>
<keyword evidence="6 8" id="KW-1133">Transmembrane helix</keyword>
<evidence type="ECO:0000259" key="9">
    <source>
        <dbReference type="PROSITE" id="PS51012"/>
    </source>
</evidence>
<comment type="similarity">
    <text evidence="2">Belongs to the ABC-2 integral membrane protein family.</text>
</comment>
<dbReference type="GO" id="GO:0005886">
    <property type="term" value="C:plasma membrane"/>
    <property type="evidence" value="ECO:0007669"/>
    <property type="project" value="UniProtKB-SubCell"/>
</dbReference>
<evidence type="ECO:0000313" key="10">
    <source>
        <dbReference type="EMBL" id="WHY87526.1"/>
    </source>
</evidence>
<evidence type="ECO:0000256" key="6">
    <source>
        <dbReference type="ARBA" id="ARBA00022989"/>
    </source>
</evidence>
<dbReference type="PROSITE" id="PS51012">
    <property type="entry name" value="ABC_TM2"/>
    <property type="match status" value="1"/>
</dbReference>
<feature type="transmembrane region" description="Helical" evidence="8">
    <location>
        <begin position="216"/>
        <end position="239"/>
    </location>
</feature>
<dbReference type="Pfam" id="PF12698">
    <property type="entry name" value="ABC2_membrane_3"/>
    <property type="match status" value="1"/>
</dbReference>
<feature type="transmembrane region" description="Helical" evidence="8">
    <location>
        <begin position="282"/>
        <end position="303"/>
    </location>
</feature>
<proteinExistence type="inferred from homology"/>
<keyword evidence="7 8" id="KW-0472">Membrane</keyword>
<evidence type="ECO:0000256" key="3">
    <source>
        <dbReference type="ARBA" id="ARBA00022448"/>
    </source>
</evidence>
<dbReference type="InterPro" id="IPR051449">
    <property type="entry name" value="ABC-2_transporter_component"/>
</dbReference>
<dbReference type="PANTHER" id="PTHR30294:SF45">
    <property type="entry name" value="LINEARMYCIN RESISTANCE PERMEASE PROTEIN LNRN"/>
    <property type="match status" value="1"/>
</dbReference>
<dbReference type="Proteomes" id="UP001178288">
    <property type="component" value="Chromosome"/>
</dbReference>
<evidence type="ECO:0000256" key="4">
    <source>
        <dbReference type="ARBA" id="ARBA00022475"/>
    </source>
</evidence>
<evidence type="ECO:0000256" key="2">
    <source>
        <dbReference type="ARBA" id="ARBA00007783"/>
    </source>
</evidence>
<keyword evidence="3" id="KW-0813">Transport</keyword>
<comment type="subcellular location">
    <subcellularLocation>
        <location evidence="1">Cell membrane</location>
        <topology evidence="1">Multi-pass membrane protein</topology>
    </subcellularLocation>
</comment>
<feature type="domain" description="ABC transmembrane type-2" evidence="9">
    <location>
        <begin position="109"/>
        <end position="363"/>
    </location>
</feature>
<name>A0AA95MPF6_9BACI</name>
<keyword evidence="4" id="KW-1003">Cell membrane</keyword>
<dbReference type="Gene3D" id="3.40.1710.10">
    <property type="entry name" value="abc type-2 transporter like domain"/>
    <property type="match status" value="1"/>
</dbReference>